<keyword evidence="9" id="KW-0282">Flagellum</keyword>
<sequence>MNTSLSLGIMHSITTWLLEPVVWGLLLFVVLAVYESGLAIGERFGGIRRLSRRGQGALLEAGKRRIERADFITRLAPMLGLMGTLIPLGPGLAALGEGELSILTTAMTVAFDTTVIGLLVGMVGFVLGRLRRRWYDAALAAEAGSDG</sequence>
<organism evidence="9 10">
    <name type="scientific">Spongiibacter thalassae</name>
    <dbReference type="NCBI Taxonomy" id="2721624"/>
    <lineage>
        <taxon>Bacteria</taxon>
        <taxon>Pseudomonadati</taxon>
        <taxon>Pseudomonadota</taxon>
        <taxon>Gammaproteobacteria</taxon>
        <taxon>Cellvibrionales</taxon>
        <taxon>Spongiibacteraceae</taxon>
        <taxon>Spongiibacter</taxon>
    </lineage>
</organism>
<keyword evidence="10" id="KW-1185">Reference proteome</keyword>
<keyword evidence="9" id="KW-0966">Cell projection</keyword>
<keyword evidence="9" id="KW-0969">Cilium</keyword>
<keyword evidence="6" id="KW-0813">Transport</keyword>
<evidence type="ECO:0000313" key="10">
    <source>
        <dbReference type="Proteomes" id="UP000765845"/>
    </source>
</evidence>
<proteinExistence type="inferred from homology"/>
<evidence type="ECO:0000256" key="4">
    <source>
        <dbReference type="ARBA" id="ARBA00022989"/>
    </source>
</evidence>
<evidence type="ECO:0000256" key="2">
    <source>
        <dbReference type="ARBA" id="ARBA00022475"/>
    </source>
</evidence>
<evidence type="ECO:0000256" key="7">
    <source>
        <dbReference type="SAM" id="Phobius"/>
    </source>
</evidence>
<reference evidence="9 10" key="1">
    <citation type="submission" date="2020-04" db="EMBL/GenBank/DDBJ databases">
        <authorList>
            <person name="Yoon J."/>
        </authorList>
    </citation>
    <scope>NUCLEOTIDE SEQUENCE [LARGE SCALE GENOMIC DNA]</scope>
    <source>
        <strain evidence="9 10">KMU-166</strain>
    </source>
</reference>
<gene>
    <name evidence="9" type="ORF">HCU74_13895</name>
</gene>
<keyword evidence="3 7" id="KW-0812">Transmembrane</keyword>
<evidence type="ECO:0000256" key="5">
    <source>
        <dbReference type="ARBA" id="ARBA00023136"/>
    </source>
</evidence>
<keyword evidence="2" id="KW-1003">Cell membrane</keyword>
<name>A0ABX1GK17_9GAMM</name>
<dbReference type="InterPro" id="IPR050790">
    <property type="entry name" value="ExbB/TolQ_transport"/>
</dbReference>
<keyword evidence="5 7" id="KW-0472">Membrane</keyword>
<evidence type="ECO:0000256" key="6">
    <source>
        <dbReference type="RuleBase" id="RU004057"/>
    </source>
</evidence>
<dbReference type="InterPro" id="IPR002898">
    <property type="entry name" value="MotA_ExbB_proton_chnl"/>
</dbReference>
<dbReference type="RefSeq" id="WP_168451040.1">
    <property type="nucleotide sequence ID" value="NZ_JAAWWK010000005.1"/>
</dbReference>
<accession>A0ABX1GK17</accession>
<evidence type="ECO:0000256" key="1">
    <source>
        <dbReference type="ARBA" id="ARBA00004651"/>
    </source>
</evidence>
<feature type="transmembrane region" description="Helical" evidence="7">
    <location>
        <begin position="102"/>
        <end position="127"/>
    </location>
</feature>
<protein>
    <submittedName>
        <fullName evidence="9">Flagellar motor protein MotA</fullName>
    </submittedName>
</protein>
<comment type="caution">
    <text evidence="9">The sequence shown here is derived from an EMBL/GenBank/DDBJ whole genome shotgun (WGS) entry which is preliminary data.</text>
</comment>
<dbReference type="PANTHER" id="PTHR30625:SF3">
    <property type="entry name" value="TOL-PAL SYSTEM PROTEIN TOLQ"/>
    <property type="match status" value="1"/>
</dbReference>
<evidence type="ECO:0000259" key="8">
    <source>
        <dbReference type="Pfam" id="PF01618"/>
    </source>
</evidence>
<evidence type="ECO:0000256" key="3">
    <source>
        <dbReference type="ARBA" id="ARBA00022692"/>
    </source>
</evidence>
<comment type="similarity">
    <text evidence="6">Belongs to the exbB/tolQ family.</text>
</comment>
<comment type="subcellular location">
    <subcellularLocation>
        <location evidence="1">Cell membrane</location>
        <topology evidence="1">Multi-pass membrane protein</topology>
    </subcellularLocation>
    <subcellularLocation>
        <location evidence="6">Membrane</location>
        <topology evidence="6">Multi-pass membrane protein</topology>
    </subcellularLocation>
</comment>
<evidence type="ECO:0000313" key="9">
    <source>
        <dbReference type="EMBL" id="NKI18504.1"/>
    </source>
</evidence>
<keyword evidence="6" id="KW-0653">Protein transport</keyword>
<feature type="domain" description="MotA/TolQ/ExbB proton channel" evidence="8">
    <location>
        <begin position="60"/>
        <end position="133"/>
    </location>
</feature>
<feature type="transmembrane region" description="Helical" evidence="7">
    <location>
        <begin position="20"/>
        <end position="40"/>
    </location>
</feature>
<feature type="transmembrane region" description="Helical" evidence="7">
    <location>
        <begin position="75"/>
        <end position="96"/>
    </location>
</feature>
<keyword evidence="4 7" id="KW-1133">Transmembrane helix</keyword>
<dbReference type="PANTHER" id="PTHR30625">
    <property type="entry name" value="PROTEIN TOLQ"/>
    <property type="match status" value="1"/>
</dbReference>
<dbReference type="EMBL" id="JAAWWK010000005">
    <property type="protein sequence ID" value="NKI18504.1"/>
    <property type="molecule type" value="Genomic_DNA"/>
</dbReference>
<dbReference type="Pfam" id="PF01618">
    <property type="entry name" value="MotA_ExbB"/>
    <property type="match status" value="1"/>
</dbReference>
<dbReference type="Proteomes" id="UP000765845">
    <property type="component" value="Unassembled WGS sequence"/>
</dbReference>